<gene>
    <name evidence="2" type="ORF">LSALG_LOCUS3990</name>
</gene>
<organism evidence="2 3">
    <name type="scientific">Lactuca saligna</name>
    <name type="common">Willowleaf lettuce</name>
    <dbReference type="NCBI Taxonomy" id="75948"/>
    <lineage>
        <taxon>Eukaryota</taxon>
        <taxon>Viridiplantae</taxon>
        <taxon>Streptophyta</taxon>
        <taxon>Embryophyta</taxon>
        <taxon>Tracheophyta</taxon>
        <taxon>Spermatophyta</taxon>
        <taxon>Magnoliopsida</taxon>
        <taxon>eudicotyledons</taxon>
        <taxon>Gunneridae</taxon>
        <taxon>Pentapetalae</taxon>
        <taxon>asterids</taxon>
        <taxon>campanulids</taxon>
        <taxon>Asterales</taxon>
        <taxon>Asteraceae</taxon>
        <taxon>Cichorioideae</taxon>
        <taxon>Cichorieae</taxon>
        <taxon>Lactucinae</taxon>
        <taxon>Lactuca</taxon>
    </lineage>
</organism>
<proteinExistence type="predicted"/>
<dbReference type="EMBL" id="OX465086">
    <property type="protein sequence ID" value="CAI9263296.1"/>
    <property type="molecule type" value="Genomic_DNA"/>
</dbReference>
<dbReference type="AlphaFoldDB" id="A0AA35Y952"/>
<feature type="region of interest" description="Disordered" evidence="1">
    <location>
        <begin position="78"/>
        <end position="129"/>
    </location>
</feature>
<sequence>MPNLKRVGGNEIYFSWFSEMYADDKSSVQVVGRTNSDPCELYVDDMHVVGIGHRNLTLLSRNPICRPDASLTFESQYRVSSEDHRRPHSLSNLSQTIDIRSPSSVVRGKRTPRQNLNQGQKGYHKEVNI</sequence>
<evidence type="ECO:0000256" key="1">
    <source>
        <dbReference type="SAM" id="MobiDB-lite"/>
    </source>
</evidence>
<keyword evidence="3" id="KW-1185">Reference proteome</keyword>
<evidence type="ECO:0000313" key="2">
    <source>
        <dbReference type="EMBL" id="CAI9263296.1"/>
    </source>
</evidence>
<accession>A0AA35Y952</accession>
<protein>
    <submittedName>
        <fullName evidence="2">Uncharacterized protein</fullName>
    </submittedName>
</protein>
<reference evidence="2" key="1">
    <citation type="submission" date="2023-04" db="EMBL/GenBank/DDBJ databases">
        <authorList>
            <person name="Vijverberg K."/>
            <person name="Xiong W."/>
            <person name="Schranz E."/>
        </authorList>
    </citation>
    <scope>NUCLEOTIDE SEQUENCE</scope>
</reference>
<dbReference type="Proteomes" id="UP001177003">
    <property type="component" value="Chromosome 0"/>
</dbReference>
<feature type="compositionally biased region" description="Polar residues" evidence="1">
    <location>
        <begin position="89"/>
        <end position="104"/>
    </location>
</feature>
<name>A0AA35Y952_LACSI</name>
<evidence type="ECO:0000313" key="3">
    <source>
        <dbReference type="Proteomes" id="UP001177003"/>
    </source>
</evidence>